<sequence length="106" mass="11164">MRAALRKDTVWRPVQCEPSASARKDASYEGRSGVAVAGVVESAAGRAAAVCGTSSRTAASASSGARQNLNEVMTGTLERPGSRTREFRGFAPATLALRRVREVIRA</sequence>
<reference evidence="1" key="1">
    <citation type="submission" date="2020-09" db="EMBL/GenBank/DDBJ databases">
        <title>Whole genome shotgun sequence of Streptomyces xanthophaeus NBRC 12829.</title>
        <authorList>
            <person name="Komaki H."/>
            <person name="Tamura T."/>
        </authorList>
    </citation>
    <scope>NUCLEOTIDE SEQUENCE</scope>
    <source>
        <strain evidence="1">NBRC 12829</strain>
    </source>
</reference>
<dbReference type="EMBL" id="BNEE01000002">
    <property type="protein sequence ID" value="GHI82736.1"/>
    <property type="molecule type" value="Genomic_DNA"/>
</dbReference>
<protein>
    <submittedName>
        <fullName evidence="1">Uncharacterized protein</fullName>
    </submittedName>
</protein>
<comment type="caution">
    <text evidence="1">The sequence shown here is derived from an EMBL/GenBank/DDBJ whole genome shotgun (WGS) entry which is preliminary data.</text>
</comment>
<accession>A0A919GUA3</accession>
<gene>
    <name evidence="1" type="ORF">Sxan_01000</name>
</gene>
<keyword evidence="2" id="KW-1185">Reference proteome</keyword>
<evidence type="ECO:0000313" key="1">
    <source>
        <dbReference type="EMBL" id="GHI82736.1"/>
    </source>
</evidence>
<organism evidence="1 2">
    <name type="scientific">Streptomyces xanthophaeus</name>
    <dbReference type="NCBI Taxonomy" id="67385"/>
    <lineage>
        <taxon>Bacteria</taxon>
        <taxon>Bacillati</taxon>
        <taxon>Actinomycetota</taxon>
        <taxon>Actinomycetes</taxon>
        <taxon>Kitasatosporales</taxon>
        <taxon>Streptomycetaceae</taxon>
        <taxon>Streptomyces</taxon>
    </lineage>
</organism>
<proteinExistence type="predicted"/>
<dbReference type="Proteomes" id="UP000600026">
    <property type="component" value="Unassembled WGS sequence"/>
</dbReference>
<evidence type="ECO:0000313" key="2">
    <source>
        <dbReference type="Proteomes" id="UP000600026"/>
    </source>
</evidence>
<name>A0A919GUA3_9ACTN</name>
<dbReference type="AlphaFoldDB" id="A0A919GUA3"/>